<feature type="compositionally biased region" description="Basic residues" evidence="1">
    <location>
        <begin position="653"/>
        <end position="670"/>
    </location>
</feature>
<reference evidence="2 3" key="1">
    <citation type="journal article" date="2019" name="Int. J. Syst. Evol. Microbiol.">
        <title>The Global Catalogue of Microorganisms (GCM) 10K type strain sequencing project: providing services to taxonomists for standard genome sequencing and annotation.</title>
        <authorList>
            <consortium name="The Broad Institute Genomics Platform"/>
            <consortium name="The Broad Institute Genome Sequencing Center for Infectious Disease"/>
            <person name="Wu L."/>
            <person name="Ma J."/>
        </authorList>
    </citation>
    <scope>NUCLEOTIDE SEQUENCE [LARGE SCALE GENOMIC DNA]</scope>
    <source>
        <strain evidence="2 3">JCM 16373</strain>
    </source>
</reference>
<protein>
    <submittedName>
        <fullName evidence="2">Uncharacterized protein</fullName>
    </submittedName>
</protein>
<dbReference type="EMBL" id="BAAARJ010000016">
    <property type="protein sequence ID" value="GAA2627467.1"/>
    <property type="molecule type" value="Genomic_DNA"/>
</dbReference>
<dbReference type="Proteomes" id="UP001501447">
    <property type="component" value="Unassembled WGS sequence"/>
</dbReference>
<proteinExistence type="predicted"/>
<organism evidence="2 3">
    <name type="scientific">Streptomyces axinellae</name>
    <dbReference type="NCBI Taxonomy" id="552788"/>
    <lineage>
        <taxon>Bacteria</taxon>
        <taxon>Bacillati</taxon>
        <taxon>Actinomycetota</taxon>
        <taxon>Actinomycetes</taxon>
        <taxon>Kitasatosporales</taxon>
        <taxon>Streptomycetaceae</taxon>
        <taxon>Streptomyces</taxon>
    </lineage>
</organism>
<keyword evidence="3" id="KW-1185">Reference proteome</keyword>
<feature type="region of interest" description="Disordered" evidence="1">
    <location>
        <begin position="626"/>
        <end position="670"/>
    </location>
</feature>
<feature type="compositionally biased region" description="Low complexity" evidence="1">
    <location>
        <begin position="629"/>
        <end position="648"/>
    </location>
</feature>
<accession>A0ABN3QJ97</accession>
<evidence type="ECO:0000313" key="3">
    <source>
        <dbReference type="Proteomes" id="UP001501447"/>
    </source>
</evidence>
<dbReference type="RefSeq" id="WP_344568418.1">
    <property type="nucleotide sequence ID" value="NZ_BAAARJ010000016.1"/>
</dbReference>
<gene>
    <name evidence="2" type="ORF">GCM10009863_48040</name>
</gene>
<sequence length="670" mass="72716">MDQTTYVVPSEAVPSEMGIARLYGLSGEEGYPTLIRPGTLPTRRRQGAPEWENKARHRLHDLLKPSCRAKPAEARVLEDAQIPLQPRGEGGGFHIDPGVERESENARAESAVDSAMGIARLYGLPREEGRPALIPPGTLPAFRRKGAPEWENKARHRLHSLLTPRNRASDAEVRVLEDAQIPLQPRGEGGGFHIDPGVERESENARAVPSEMGIARLYGLSGEEGRPALIPPGTLPAFRRKGAPEWENKARQRLHDLHNTAHRASDAEVRVLRDAQIPLQSRGEGGGFRIDRGVERESENAWAVSGVDSAMGIARLYGLPREEGYPALIPPGTLPAAARKGAPEWENTARKRLHHLLNPAHRAKPAEVRMLQEAQIPLQSRGEGRGFRIDPGVERESENARAVSAVDSAMGIARLYGLPREEGYPALIPPGTLPAAARKGAPEWENTARKRLRDLLQPSCRASDAEMRVLRDAQIPLQLRREGGGFRIDRGVERESENARAVSAVDSAMGIARLYGLPREEGYPALIRLGTLPAAVRNGAPEWEIKARRRLHDLLQPSGRASDAEVRVLKDAQIPLQPRGEKRGFHIAPGVERARDLRSGARASVEAAAVHSAVVARMTPGAGAGAGAGLPAAGPVTAAARPAAAWPQPGSPAKRRKHPQPGAPAKRRKR</sequence>
<comment type="caution">
    <text evidence="2">The sequence shown here is derived from an EMBL/GenBank/DDBJ whole genome shotgun (WGS) entry which is preliminary data.</text>
</comment>
<evidence type="ECO:0000313" key="2">
    <source>
        <dbReference type="EMBL" id="GAA2627467.1"/>
    </source>
</evidence>
<evidence type="ECO:0000256" key="1">
    <source>
        <dbReference type="SAM" id="MobiDB-lite"/>
    </source>
</evidence>
<name>A0ABN3QJ97_9ACTN</name>